<reference evidence="3" key="1">
    <citation type="journal article" date="2019" name="Int. J. Syst. Evol. Microbiol.">
        <title>The Global Catalogue of Microorganisms (GCM) 10K type strain sequencing project: providing services to taxonomists for standard genome sequencing and annotation.</title>
        <authorList>
            <consortium name="The Broad Institute Genomics Platform"/>
            <consortium name="The Broad Institute Genome Sequencing Center for Infectious Disease"/>
            <person name="Wu L."/>
            <person name="Ma J."/>
        </authorList>
    </citation>
    <scope>NUCLEOTIDE SEQUENCE [LARGE SCALE GENOMIC DNA]</scope>
    <source>
        <strain evidence="3">CCUG 43114</strain>
    </source>
</reference>
<keyword evidence="3" id="KW-1185">Reference proteome</keyword>
<feature type="region of interest" description="Disordered" evidence="1">
    <location>
        <begin position="71"/>
        <end position="90"/>
    </location>
</feature>
<organism evidence="2 3">
    <name type="scientific">Aquipuribacter nitratireducens</name>
    <dbReference type="NCBI Taxonomy" id="650104"/>
    <lineage>
        <taxon>Bacteria</taxon>
        <taxon>Bacillati</taxon>
        <taxon>Actinomycetota</taxon>
        <taxon>Actinomycetes</taxon>
        <taxon>Micrococcales</taxon>
        <taxon>Intrasporangiaceae</taxon>
        <taxon>Aquipuribacter</taxon>
    </lineage>
</organism>
<sequence>MTRLVLDDRFDAPALDLDRWVPHYLPQWSTPELTAARYDLGPDGLRLRVDADQRAWHPDEPGVRVSSLQTATFSGPAGSERGSHRHRPGLRVVTPEPTRLLCTPTGGRAEATLRMRPDPTAMLAFWLAGTEVDDPTDAGVLCAVELFGHAIRPGESDVNVGVEAHHDPRLQDDMATLTLPLDATQWHTYGVEWSARAPGIRFTVDDRVVRVVDQQVAYPLLLFVDLFDLTDGGPLDPSLYPKTGDVRRVRVWSER</sequence>
<dbReference type="InterPro" id="IPR013320">
    <property type="entry name" value="ConA-like_dom_sf"/>
</dbReference>
<dbReference type="Gene3D" id="2.60.120.200">
    <property type="match status" value="1"/>
</dbReference>
<evidence type="ECO:0000313" key="2">
    <source>
        <dbReference type="EMBL" id="MFC5382024.1"/>
    </source>
</evidence>
<comment type="caution">
    <text evidence="2">The sequence shown here is derived from an EMBL/GenBank/DDBJ whole genome shotgun (WGS) entry which is preliminary data.</text>
</comment>
<dbReference type="CDD" id="cd00413">
    <property type="entry name" value="Glyco_hydrolase_16"/>
    <property type="match status" value="1"/>
</dbReference>
<protein>
    <submittedName>
        <fullName evidence="2">Family 16 glycosylhydrolase</fullName>
    </submittedName>
</protein>
<proteinExistence type="predicted"/>
<gene>
    <name evidence="2" type="ORF">ACFPJ6_14705</name>
</gene>
<dbReference type="SUPFAM" id="SSF49899">
    <property type="entry name" value="Concanavalin A-like lectins/glucanases"/>
    <property type="match status" value="1"/>
</dbReference>
<dbReference type="EMBL" id="JBHSLD010000014">
    <property type="protein sequence ID" value="MFC5382024.1"/>
    <property type="molecule type" value="Genomic_DNA"/>
</dbReference>
<dbReference type="RefSeq" id="WP_340269909.1">
    <property type="nucleotide sequence ID" value="NZ_JBBEOG010000005.1"/>
</dbReference>
<dbReference type="Proteomes" id="UP001596122">
    <property type="component" value="Unassembled WGS sequence"/>
</dbReference>
<evidence type="ECO:0000256" key="1">
    <source>
        <dbReference type="SAM" id="MobiDB-lite"/>
    </source>
</evidence>
<name>A0ABW0GRZ2_9MICO</name>
<accession>A0ABW0GRZ2</accession>
<evidence type="ECO:0000313" key="3">
    <source>
        <dbReference type="Proteomes" id="UP001596122"/>
    </source>
</evidence>